<name>A0A918V8V1_9FLAO</name>
<gene>
    <name evidence="1" type="ORF">GCM10007028_18100</name>
</gene>
<sequence length="299" mass="35824">MNKSAFVVYVFGSYQKYIPSYIYFINLNYPEADILIFYQNEIDSKIKEAIVNLSNYKLFENVFPEHNNIKGGGPKLLRWVLPEEYFRDYKYIYIGDVDILILDENKSLFDFHKQQMKDFNLPFSNKVRPLPGGGLSKRLTGLHFFEVRPYYYKLAALASKILGDVEFSNNYLTGLERNEHVLYKLVKDSFGFEDEEVFKMERPWHGYHIGVVRGRKILNKYQIEENSSLEFEEIKRQLQVALNDSKFIKLFKQIYCFELYWSYKQFGIKLPLTLKFRYSYYTTNEKLSEFIFKVKRKLF</sequence>
<dbReference type="RefSeq" id="WP_189360472.1">
    <property type="nucleotide sequence ID" value="NZ_BMWZ01000004.1"/>
</dbReference>
<evidence type="ECO:0000313" key="2">
    <source>
        <dbReference type="Proteomes" id="UP000636004"/>
    </source>
</evidence>
<comment type="caution">
    <text evidence="1">The sequence shown here is derived from an EMBL/GenBank/DDBJ whole genome shotgun (WGS) entry which is preliminary data.</text>
</comment>
<dbReference type="Proteomes" id="UP000636004">
    <property type="component" value="Unassembled WGS sequence"/>
</dbReference>
<accession>A0A918V8V1</accession>
<keyword evidence="2" id="KW-1185">Reference proteome</keyword>
<proteinExistence type="predicted"/>
<organism evidence="1 2">
    <name type="scientific">Algibacter mikhailovii</name>
    <dbReference type="NCBI Taxonomy" id="425498"/>
    <lineage>
        <taxon>Bacteria</taxon>
        <taxon>Pseudomonadati</taxon>
        <taxon>Bacteroidota</taxon>
        <taxon>Flavobacteriia</taxon>
        <taxon>Flavobacteriales</taxon>
        <taxon>Flavobacteriaceae</taxon>
        <taxon>Algibacter</taxon>
    </lineage>
</organism>
<evidence type="ECO:0000313" key="1">
    <source>
        <dbReference type="EMBL" id="GGZ81053.1"/>
    </source>
</evidence>
<dbReference type="EMBL" id="BMWZ01000004">
    <property type="protein sequence ID" value="GGZ81053.1"/>
    <property type="molecule type" value="Genomic_DNA"/>
</dbReference>
<protein>
    <submittedName>
        <fullName evidence="1">Uncharacterized protein</fullName>
    </submittedName>
</protein>
<reference evidence="1" key="2">
    <citation type="submission" date="2020-09" db="EMBL/GenBank/DDBJ databases">
        <authorList>
            <person name="Sun Q."/>
            <person name="Kim S."/>
        </authorList>
    </citation>
    <scope>NUCLEOTIDE SEQUENCE</scope>
    <source>
        <strain evidence="1">KCTC 12710</strain>
    </source>
</reference>
<dbReference type="AlphaFoldDB" id="A0A918V8V1"/>
<reference evidence="1" key="1">
    <citation type="journal article" date="2014" name="Int. J. Syst. Evol. Microbiol.">
        <title>Complete genome sequence of Corynebacterium casei LMG S-19264T (=DSM 44701T), isolated from a smear-ripened cheese.</title>
        <authorList>
            <consortium name="US DOE Joint Genome Institute (JGI-PGF)"/>
            <person name="Walter F."/>
            <person name="Albersmeier A."/>
            <person name="Kalinowski J."/>
            <person name="Ruckert C."/>
        </authorList>
    </citation>
    <scope>NUCLEOTIDE SEQUENCE</scope>
    <source>
        <strain evidence="1">KCTC 12710</strain>
    </source>
</reference>